<sequence length="1190" mass="136529">MVQRSYLHEQDALRQQLGVKALQRKMRMDLDQQVAEKAKRQEYAVEEDKRYYENSLMELERWKEQEQLRQDEKQQRIVKEKIDRDAQLEYERKLKDEELQKKKDEEASLVEKIVNEMELEQRRYEKKKEQTKRTMRKVFEENMEDQRRRDIAKKEATEKEAETMKEYNRLLDEQEEQRAHELAARMERQSELMKKLQENVDTVKKGAGDNDAQRAALQAEEQDRHYFEAESVKQNRLQQMRLENQAYLLKQMEEKDSRKNEEKYLQQIQAAILERDAEEYNSVEKQKVIDRRVRNLEHRKDIERQMEYKARQSVPEMSEAEIQLNRPLLELVERTLQTRDEHDAPQLTEAELVEVVDVRGSNHCEKKKRKIPTIPEATMEVDRNCRLHRLSWEKQRWSLEELWGVQYGGRPGSYGAAKPWRRDRKLITEAGRGKSSSVMDRRLLGALCVEPPRLRRSGVQLPSRVESRVEAKMETLQRPAGSLQVVVGDGGAELSAWLMGQRWHSKWSFLVRDKVFRATQIHEIKQADARWTYRPATHINKFTTIRVAVLLRSEYPELLKSRWVWSPYHHDLGNQEGRDVQCRARQGNPVPPGANQHGSTARVDAERRHLQNRSLEQLKTEFHAAHPRKRRERPPFWAPNLVFPIRSAMDEAAVPLAVRVEQFVQKLRSPEVLCGNESLHELSTAFMNCQLLPPMAPSEYLEWLKREVLDKEVAIDSPMMMGHMTNTLPDYMPEMGKLVTALNLNLVKTETGKATTFLEREALALLHREVFQKEEQFYEEHMQSRTSCLGTMTSGGTTANIQALWMARNRAFPEVEQRGLVGAMKGWAGAVVLASELAHYSLAKAMRLLGLGSESLIRIPTDETFRVDVKAMEEEIHRCQAAHLKVLAVVGLAGATETGSVDDLEALAALAERFDVHFHVDAAWGGGLLFGHKAQWSPNVAGLFRGVRRAHTVSVDGHKLLCTPMGAGTLLIRDPCDPGLITNSARYIIREDSFDQGRFTLEGSRPAMAIYLHMNLRCLGREGLALRVQKSCELARRFWELLSDGSFEGIAEPSTNIVLYRYIPQYLRGCEPSVLKAHGKALDEFQISLQAAQSLAGRSFVSRTSVRAPRYGASLVCLRAVFGNMAITEASLVETLREQEVLAQQIEGLDKVDGQLLPAPTLRQDGPTSPSTTTGPASETDTSSEFIVTS</sequence>
<name>A0ABP0KE83_9DINO</name>
<evidence type="ECO:0000256" key="2">
    <source>
        <dbReference type="ARBA" id="ARBA00009533"/>
    </source>
</evidence>
<evidence type="ECO:0000313" key="10">
    <source>
        <dbReference type="EMBL" id="CAK9025105.1"/>
    </source>
</evidence>
<comment type="caution">
    <text evidence="10">The sequence shown here is derived from an EMBL/GenBank/DDBJ whole genome shotgun (WGS) entry which is preliminary data.</text>
</comment>
<dbReference type="Pfam" id="PF13868">
    <property type="entry name" value="TPH"/>
    <property type="match status" value="1"/>
</dbReference>
<dbReference type="EMBL" id="CAXAMN010008446">
    <property type="protein sequence ID" value="CAK9025105.1"/>
    <property type="molecule type" value="Genomic_DNA"/>
</dbReference>
<feature type="compositionally biased region" description="Low complexity" evidence="8">
    <location>
        <begin position="1166"/>
        <end position="1176"/>
    </location>
</feature>
<evidence type="ECO:0000259" key="9">
    <source>
        <dbReference type="Pfam" id="PF13868"/>
    </source>
</evidence>
<feature type="coiled-coil region" evidence="7">
    <location>
        <begin position="87"/>
        <end position="206"/>
    </location>
</feature>
<evidence type="ECO:0000256" key="3">
    <source>
        <dbReference type="ARBA" id="ARBA00022793"/>
    </source>
</evidence>
<dbReference type="Gene3D" id="3.90.1150.10">
    <property type="entry name" value="Aspartate Aminotransferase, domain 1"/>
    <property type="match status" value="1"/>
</dbReference>
<evidence type="ECO:0000256" key="7">
    <source>
        <dbReference type="SAM" id="Coils"/>
    </source>
</evidence>
<evidence type="ECO:0000256" key="8">
    <source>
        <dbReference type="SAM" id="MobiDB-lite"/>
    </source>
</evidence>
<dbReference type="Proteomes" id="UP001642484">
    <property type="component" value="Unassembled WGS sequence"/>
</dbReference>
<dbReference type="InterPro" id="IPR002129">
    <property type="entry name" value="PyrdxlP-dep_de-COase"/>
</dbReference>
<feature type="region of interest" description="Disordered" evidence="8">
    <location>
        <begin position="1157"/>
        <end position="1190"/>
    </location>
</feature>
<keyword evidence="6" id="KW-0456">Lyase</keyword>
<accession>A0ABP0KE83</accession>
<gene>
    <name evidence="10" type="ORF">CCMP2556_LOCUS15877</name>
</gene>
<dbReference type="InterPro" id="IPR015422">
    <property type="entry name" value="PyrdxlP-dep_Trfase_small"/>
</dbReference>
<evidence type="ECO:0000256" key="5">
    <source>
        <dbReference type="ARBA" id="ARBA00023054"/>
    </source>
</evidence>
<evidence type="ECO:0000256" key="6">
    <source>
        <dbReference type="ARBA" id="ARBA00023239"/>
    </source>
</evidence>
<comment type="cofactor">
    <cofactor evidence="1">
        <name>pyridoxal 5'-phosphate</name>
        <dbReference type="ChEBI" id="CHEBI:597326"/>
    </cofactor>
</comment>
<dbReference type="SUPFAM" id="SSF53383">
    <property type="entry name" value="PLP-dependent transferases"/>
    <property type="match status" value="1"/>
</dbReference>
<keyword evidence="5 7" id="KW-0175">Coiled coil</keyword>
<keyword evidence="4" id="KW-0663">Pyridoxal phosphate</keyword>
<evidence type="ECO:0000256" key="1">
    <source>
        <dbReference type="ARBA" id="ARBA00001933"/>
    </source>
</evidence>
<dbReference type="InterPro" id="IPR015424">
    <property type="entry name" value="PyrdxlP-dep_Trfase"/>
</dbReference>
<dbReference type="PANTHER" id="PTHR45677">
    <property type="entry name" value="GLUTAMATE DECARBOXYLASE-RELATED"/>
    <property type="match status" value="1"/>
</dbReference>
<dbReference type="InterPro" id="IPR015421">
    <property type="entry name" value="PyrdxlP-dep_Trfase_major"/>
</dbReference>
<dbReference type="Pfam" id="PF00282">
    <property type="entry name" value="Pyridoxal_deC"/>
    <property type="match status" value="1"/>
</dbReference>
<keyword evidence="11" id="KW-1185">Reference proteome</keyword>
<evidence type="ECO:0000256" key="4">
    <source>
        <dbReference type="ARBA" id="ARBA00022898"/>
    </source>
</evidence>
<evidence type="ECO:0000313" key="11">
    <source>
        <dbReference type="Proteomes" id="UP001642484"/>
    </source>
</evidence>
<dbReference type="PANTHER" id="PTHR45677:SF8">
    <property type="entry name" value="CYSTEINE SULFINIC ACID DECARBOXYLASE"/>
    <property type="match status" value="1"/>
</dbReference>
<dbReference type="Gene3D" id="3.40.640.10">
    <property type="entry name" value="Type I PLP-dependent aspartate aminotransferase-like (Major domain)"/>
    <property type="match status" value="1"/>
</dbReference>
<comment type="similarity">
    <text evidence="2">Belongs to the group II decarboxylase family.</text>
</comment>
<dbReference type="InterPro" id="IPR043597">
    <property type="entry name" value="TPH_dom"/>
</dbReference>
<proteinExistence type="inferred from homology"/>
<protein>
    <recommendedName>
        <fullName evidence="9">Trichohyalin-plectin-homology domain-containing protein</fullName>
    </recommendedName>
</protein>
<keyword evidence="3" id="KW-0210">Decarboxylase</keyword>
<feature type="domain" description="Trichohyalin-plectin-homology" evidence="9">
    <location>
        <begin position="16"/>
        <end position="320"/>
    </location>
</feature>
<reference evidence="10 11" key="1">
    <citation type="submission" date="2024-02" db="EMBL/GenBank/DDBJ databases">
        <authorList>
            <person name="Chen Y."/>
            <person name="Shah S."/>
            <person name="Dougan E. K."/>
            <person name="Thang M."/>
            <person name="Chan C."/>
        </authorList>
    </citation>
    <scope>NUCLEOTIDE SEQUENCE [LARGE SCALE GENOMIC DNA]</scope>
</reference>
<organism evidence="10 11">
    <name type="scientific">Durusdinium trenchii</name>
    <dbReference type="NCBI Taxonomy" id="1381693"/>
    <lineage>
        <taxon>Eukaryota</taxon>
        <taxon>Sar</taxon>
        <taxon>Alveolata</taxon>
        <taxon>Dinophyceae</taxon>
        <taxon>Suessiales</taxon>
        <taxon>Symbiodiniaceae</taxon>
        <taxon>Durusdinium</taxon>
    </lineage>
</organism>
<feature type="compositionally biased region" description="Polar residues" evidence="8">
    <location>
        <begin position="1177"/>
        <end position="1190"/>
    </location>
</feature>